<dbReference type="PROSITE" id="PS51257">
    <property type="entry name" value="PROKAR_LIPOPROTEIN"/>
    <property type="match status" value="1"/>
</dbReference>
<proteinExistence type="predicted"/>
<gene>
    <name evidence="1" type="ORF">BZG73_12205</name>
</gene>
<dbReference type="Proteomes" id="UP000189410">
    <property type="component" value="Unassembled WGS sequence"/>
</dbReference>
<protein>
    <recommendedName>
        <fullName evidence="3">DUF4034 domain-containing protein</fullName>
    </recommendedName>
</protein>
<evidence type="ECO:0008006" key="3">
    <source>
        <dbReference type="Google" id="ProtNLM"/>
    </source>
</evidence>
<dbReference type="EMBL" id="MUFB01000023">
    <property type="protein sequence ID" value="OOE83164.1"/>
    <property type="molecule type" value="Genomic_DNA"/>
</dbReference>
<evidence type="ECO:0000313" key="1">
    <source>
        <dbReference type="EMBL" id="OOE83164.1"/>
    </source>
</evidence>
<reference evidence="1 2" key="1">
    <citation type="journal article" date="2017" name="Genome Announc.">
        <title>Draft Genome Sequences of Salinivibrio proteolyticus, Salinivibrio sharmensis, Salinivibrio siamensis, Salinivibrio costicola subsp. alcaliphilus, Salinivibrio costicola subsp. vallismortis, and 29 New Isolates Belonging to the Genus Salinivibrio.</title>
        <authorList>
            <person name="Lopez-Hermoso C."/>
            <person name="de la Haba R.R."/>
            <person name="Sanchez-Porro C."/>
            <person name="Bayliss S.C."/>
            <person name="Feil E.J."/>
            <person name="Ventosa A."/>
        </authorList>
    </citation>
    <scope>NUCLEOTIDE SEQUENCE [LARGE SCALE GENOMIC DNA]</scope>
    <source>
        <strain evidence="1 2">JCM 14472</strain>
    </source>
</reference>
<organism evidence="1 2">
    <name type="scientific">Salinivibrio siamensis</name>
    <dbReference type="NCBI Taxonomy" id="414286"/>
    <lineage>
        <taxon>Bacteria</taxon>
        <taxon>Pseudomonadati</taxon>
        <taxon>Pseudomonadota</taxon>
        <taxon>Gammaproteobacteria</taxon>
        <taxon>Vibrionales</taxon>
        <taxon>Vibrionaceae</taxon>
        <taxon>Salinivibrio</taxon>
    </lineage>
</organism>
<keyword evidence="2" id="KW-1185">Reference proteome</keyword>
<name>A0ABX3K6U6_9GAMM</name>
<sequence length="375" mass="43849">MMRHKTIIQVILLSLSMSILTGCKEKAINPEDDIPLFKDFIEANIDKIADDPYISSTVRPENEMYDVLLDLQRGTPWSKEEEDRFNRLIEKGNAHATILYSRLTLNDISEKSVAVSRLAKLMSEGDPYAAYWLSNRSYRCRAHLGSRSLGNKVANDLGLDTSYENKYCTEEIYQKAVEGFKKLAAEGDLRAQYFLLKEKGLDKSVGKREEYIKEVIRFSEAHYYKPLIDYIDSLQKQTNDGVVFRSEKLEKLAFDLLKVASNNNYIPAMGAVMYYERNSDDNNKLYKRMKMLGGKYYFWAMFEDKSEEMGEKEKYCHALLFEKIYQKNILFSFNSDWPGRNDYDERICNIEKEIAEMKPMIYIDYFTRIDNWGRG</sequence>
<accession>A0ABX3K6U6</accession>
<dbReference type="RefSeq" id="WP_077668443.1">
    <property type="nucleotide sequence ID" value="NZ_MUFB01000023.1"/>
</dbReference>
<comment type="caution">
    <text evidence="1">The sequence shown here is derived from an EMBL/GenBank/DDBJ whole genome shotgun (WGS) entry which is preliminary data.</text>
</comment>
<evidence type="ECO:0000313" key="2">
    <source>
        <dbReference type="Proteomes" id="UP000189410"/>
    </source>
</evidence>